<dbReference type="EMBL" id="DS698823">
    <property type="protein sequence ID" value="EEC05179.1"/>
    <property type="molecule type" value="Genomic_DNA"/>
</dbReference>
<proteinExistence type="predicted"/>
<evidence type="ECO:0000313" key="2">
    <source>
        <dbReference type="EnsemblMetazoa" id="ISCW003678-PA"/>
    </source>
</evidence>
<dbReference type="HOGENOM" id="CLU_2457266_0_0_1"/>
<dbReference type="AlphaFoldDB" id="B7PF07"/>
<dbReference type="InParanoid" id="B7PF07"/>
<dbReference type="EMBL" id="ABJB010150752">
    <property type="status" value="NOT_ANNOTATED_CDS"/>
    <property type="molecule type" value="Genomic_DNA"/>
</dbReference>
<dbReference type="EnsemblMetazoa" id="ISCW003678-RA">
    <property type="protein sequence ID" value="ISCW003678-PA"/>
    <property type="gene ID" value="ISCW003678"/>
</dbReference>
<protein>
    <recommendedName>
        <fullName evidence="4">Reverse transcriptase</fullName>
    </recommendedName>
</protein>
<dbReference type="VEuPathDB" id="VectorBase:ISCW003678"/>
<accession>B7PF07</accession>
<evidence type="ECO:0000313" key="3">
    <source>
        <dbReference type="Proteomes" id="UP000001555"/>
    </source>
</evidence>
<evidence type="ECO:0000313" key="1">
    <source>
        <dbReference type="EMBL" id="EEC05179.1"/>
    </source>
</evidence>
<dbReference type="Proteomes" id="UP000001555">
    <property type="component" value="Unassembled WGS sequence"/>
</dbReference>
<name>B7PF07_IXOSC</name>
<dbReference type="PaxDb" id="6945-B7PF07"/>
<reference evidence="1 3" key="1">
    <citation type="submission" date="2008-03" db="EMBL/GenBank/DDBJ databases">
        <title>Annotation of Ixodes scapularis.</title>
        <authorList>
            <consortium name="Ixodes scapularis Genome Project Consortium"/>
            <person name="Caler E."/>
            <person name="Hannick L.I."/>
            <person name="Bidwell S."/>
            <person name="Joardar V."/>
            <person name="Thiagarajan M."/>
            <person name="Amedeo P."/>
            <person name="Galinsky K.J."/>
            <person name="Schobel S."/>
            <person name="Inman J."/>
            <person name="Hostetler J."/>
            <person name="Miller J."/>
            <person name="Hammond M."/>
            <person name="Megy K."/>
            <person name="Lawson D."/>
            <person name="Kodira C."/>
            <person name="Sutton G."/>
            <person name="Meyer J."/>
            <person name="Hill C.A."/>
            <person name="Birren B."/>
            <person name="Nene V."/>
            <person name="Collins F."/>
            <person name="Alarcon-Chaidez F."/>
            <person name="Wikel S."/>
            <person name="Strausberg R."/>
        </authorList>
    </citation>
    <scope>NUCLEOTIDE SEQUENCE [LARGE SCALE GENOMIC DNA]</scope>
    <source>
        <strain evidence="3">Wikel</strain>
        <strain evidence="1">Wikel colony</strain>
    </source>
</reference>
<reference evidence="2" key="2">
    <citation type="submission" date="2020-05" db="UniProtKB">
        <authorList>
            <consortium name="EnsemblMetazoa"/>
        </authorList>
    </citation>
    <scope>IDENTIFICATION</scope>
    <source>
        <strain evidence="2">wikel</strain>
    </source>
</reference>
<evidence type="ECO:0008006" key="4">
    <source>
        <dbReference type="Google" id="ProtNLM"/>
    </source>
</evidence>
<keyword evidence="3" id="KW-1185">Reference proteome</keyword>
<organism>
    <name type="scientific">Ixodes scapularis</name>
    <name type="common">Black-legged tick</name>
    <name type="synonym">Deer tick</name>
    <dbReference type="NCBI Taxonomy" id="6945"/>
    <lineage>
        <taxon>Eukaryota</taxon>
        <taxon>Metazoa</taxon>
        <taxon>Ecdysozoa</taxon>
        <taxon>Arthropoda</taxon>
        <taxon>Chelicerata</taxon>
        <taxon>Arachnida</taxon>
        <taxon>Acari</taxon>
        <taxon>Parasitiformes</taxon>
        <taxon>Ixodida</taxon>
        <taxon>Ixodoidea</taxon>
        <taxon>Ixodidae</taxon>
        <taxon>Ixodinae</taxon>
        <taxon>Ixodes</taxon>
    </lineage>
</organism>
<gene>
    <name evidence="1" type="ORF">IscW_ISCW003678</name>
</gene>
<dbReference type="VEuPathDB" id="VectorBase:ISCI003678"/>
<sequence>MQELALALQSINERSAPGKDGITWRMPCNLYEPEKRQLLTELNTVRASASLPDDWKDFVVHPIPKAGKNPDRVQNLHPISLISTLCKFL</sequence>